<evidence type="ECO:0000313" key="2">
    <source>
        <dbReference type="Proteomes" id="UP000046392"/>
    </source>
</evidence>
<reference evidence="3" key="1">
    <citation type="submission" date="2017-02" db="UniProtKB">
        <authorList>
            <consortium name="WormBaseParasite"/>
        </authorList>
    </citation>
    <scope>IDENTIFICATION</scope>
</reference>
<dbReference type="WBParaSite" id="SPAL_0001564800.1">
    <property type="protein sequence ID" value="SPAL_0001564800.1"/>
    <property type="gene ID" value="SPAL_0001564800"/>
</dbReference>
<proteinExistence type="predicted"/>
<protein>
    <submittedName>
        <fullName evidence="3">Exported protein</fullName>
    </submittedName>
</protein>
<feature type="region of interest" description="Disordered" evidence="1">
    <location>
        <begin position="127"/>
        <end position="151"/>
    </location>
</feature>
<dbReference type="Proteomes" id="UP000046392">
    <property type="component" value="Unplaced"/>
</dbReference>
<feature type="compositionally biased region" description="Basic and acidic residues" evidence="1">
    <location>
        <begin position="127"/>
        <end position="138"/>
    </location>
</feature>
<evidence type="ECO:0000256" key="1">
    <source>
        <dbReference type="SAM" id="MobiDB-lite"/>
    </source>
</evidence>
<evidence type="ECO:0000313" key="3">
    <source>
        <dbReference type="WBParaSite" id="SPAL_0001564800.1"/>
    </source>
</evidence>
<dbReference type="AlphaFoldDB" id="A0A0N5CCP8"/>
<name>A0A0N5CCP8_STREA</name>
<sequence>MNFSLFSIGIVAIGAATATILFDTNDSLGIRRKLLSVISSNKETCYENLEGFNLEEIGFISTIFILYAHRRFCYKFYHTHTTKCVPNAGVTLTPNRGINKLTRELNKTRNEISTNKALKIGKKVDKEEESKNKFDNEVQTKNNKVKNGNEKIVKDNDPAYIDLTSIDEDLNKAKK</sequence>
<accession>A0A0N5CCP8</accession>
<organism evidence="2 3">
    <name type="scientific">Strongyloides papillosus</name>
    <name type="common">Intestinal threadworm</name>
    <dbReference type="NCBI Taxonomy" id="174720"/>
    <lineage>
        <taxon>Eukaryota</taxon>
        <taxon>Metazoa</taxon>
        <taxon>Ecdysozoa</taxon>
        <taxon>Nematoda</taxon>
        <taxon>Chromadorea</taxon>
        <taxon>Rhabditida</taxon>
        <taxon>Tylenchina</taxon>
        <taxon>Panagrolaimomorpha</taxon>
        <taxon>Strongyloidoidea</taxon>
        <taxon>Strongyloididae</taxon>
        <taxon>Strongyloides</taxon>
    </lineage>
</organism>
<keyword evidence="2" id="KW-1185">Reference proteome</keyword>